<feature type="compositionally biased region" description="Acidic residues" evidence="3">
    <location>
        <begin position="18"/>
        <end position="27"/>
    </location>
</feature>
<sequence length="114" mass="13027">MLVEWALEIGTKKKEGTEKEEEDEEADREAGELSKFKKNRKVLNDVEFFDFNEKRWRAIAPMIIPRKYAGCAFLDGQLYAVGGVNREYADLVTVESYNPCAGQWNSVASLNKCK</sequence>
<dbReference type="InterPro" id="IPR015915">
    <property type="entry name" value="Kelch-typ_b-propeller"/>
</dbReference>
<dbReference type="PANTHER" id="PTHR46344:SF19">
    <property type="entry name" value="F-BOX DOMAIN-CONTAINING PROTEIN"/>
    <property type="match status" value="1"/>
</dbReference>
<organism evidence="4 5">
    <name type="scientific">Porites evermanni</name>
    <dbReference type="NCBI Taxonomy" id="104178"/>
    <lineage>
        <taxon>Eukaryota</taxon>
        <taxon>Metazoa</taxon>
        <taxon>Cnidaria</taxon>
        <taxon>Anthozoa</taxon>
        <taxon>Hexacorallia</taxon>
        <taxon>Scleractinia</taxon>
        <taxon>Fungiina</taxon>
        <taxon>Poritidae</taxon>
        <taxon>Porites</taxon>
    </lineage>
</organism>
<evidence type="ECO:0000256" key="3">
    <source>
        <dbReference type="SAM" id="MobiDB-lite"/>
    </source>
</evidence>
<name>A0ABN8R126_9CNID</name>
<evidence type="ECO:0000313" key="4">
    <source>
        <dbReference type="EMBL" id="CAH3172581.1"/>
    </source>
</evidence>
<dbReference type="Proteomes" id="UP001159427">
    <property type="component" value="Unassembled WGS sequence"/>
</dbReference>
<evidence type="ECO:0000313" key="5">
    <source>
        <dbReference type="Proteomes" id="UP001159427"/>
    </source>
</evidence>
<reference evidence="4 5" key="1">
    <citation type="submission" date="2022-05" db="EMBL/GenBank/DDBJ databases">
        <authorList>
            <consortium name="Genoscope - CEA"/>
            <person name="William W."/>
        </authorList>
    </citation>
    <scope>NUCLEOTIDE SEQUENCE [LARGE SCALE GENOMIC DNA]</scope>
</reference>
<comment type="caution">
    <text evidence="4">The sequence shown here is derived from an EMBL/GenBank/DDBJ whole genome shotgun (WGS) entry which is preliminary data.</text>
</comment>
<evidence type="ECO:0008006" key="6">
    <source>
        <dbReference type="Google" id="ProtNLM"/>
    </source>
</evidence>
<protein>
    <recommendedName>
        <fullName evidence="6">Kelch repeat protein</fullName>
    </recommendedName>
</protein>
<dbReference type="Pfam" id="PF01344">
    <property type="entry name" value="Kelch_1"/>
    <property type="match status" value="1"/>
</dbReference>
<keyword evidence="1" id="KW-0880">Kelch repeat</keyword>
<proteinExistence type="predicted"/>
<feature type="non-terminal residue" evidence="4">
    <location>
        <position position="114"/>
    </location>
</feature>
<gene>
    <name evidence="4" type="ORF">PEVE_00008527</name>
</gene>
<accession>A0ABN8R126</accession>
<feature type="region of interest" description="Disordered" evidence="3">
    <location>
        <begin position="9"/>
        <end position="31"/>
    </location>
</feature>
<evidence type="ECO:0000256" key="1">
    <source>
        <dbReference type="ARBA" id="ARBA00022441"/>
    </source>
</evidence>
<evidence type="ECO:0000256" key="2">
    <source>
        <dbReference type="ARBA" id="ARBA00022737"/>
    </source>
</evidence>
<dbReference type="EMBL" id="CALNXI010001580">
    <property type="protein sequence ID" value="CAH3172581.1"/>
    <property type="molecule type" value="Genomic_DNA"/>
</dbReference>
<dbReference type="InterPro" id="IPR006652">
    <property type="entry name" value="Kelch_1"/>
</dbReference>
<dbReference type="SUPFAM" id="SSF117281">
    <property type="entry name" value="Kelch motif"/>
    <property type="match status" value="1"/>
</dbReference>
<dbReference type="PANTHER" id="PTHR46344">
    <property type="entry name" value="OS02G0202900 PROTEIN"/>
    <property type="match status" value="1"/>
</dbReference>
<dbReference type="Gene3D" id="2.120.10.80">
    <property type="entry name" value="Kelch-type beta propeller"/>
    <property type="match status" value="1"/>
</dbReference>
<keyword evidence="2" id="KW-0677">Repeat</keyword>
<keyword evidence="5" id="KW-1185">Reference proteome</keyword>